<dbReference type="InterPro" id="IPR052055">
    <property type="entry name" value="Hepadnavirus_pol/RT"/>
</dbReference>
<evidence type="ECO:0000313" key="2">
    <source>
        <dbReference type="Proteomes" id="UP000095280"/>
    </source>
</evidence>
<dbReference type="WBParaSite" id="maker-uti_cns_0046433-snap-gene-0.4-mRNA-1">
    <property type="protein sequence ID" value="maker-uti_cns_0046433-snap-gene-0.4-mRNA-1"/>
    <property type="gene ID" value="maker-uti_cns_0046433-snap-gene-0.4"/>
</dbReference>
<dbReference type="AlphaFoldDB" id="A0A1I8JA32"/>
<evidence type="ECO:0000259" key="1">
    <source>
        <dbReference type="PROSITE" id="PS50878"/>
    </source>
</evidence>
<protein>
    <submittedName>
        <fullName evidence="3">Reverse transcriptase domain-containing protein</fullName>
    </submittedName>
</protein>
<keyword evidence="2" id="KW-1185">Reference proteome</keyword>
<reference evidence="3" key="1">
    <citation type="submission" date="2016-11" db="UniProtKB">
        <authorList>
            <consortium name="WormBaseParasite"/>
        </authorList>
    </citation>
    <scope>IDENTIFICATION</scope>
</reference>
<dbReference type="InterPro" id="IPR000477">
    <property type="entry name" value="RT_dom"/>
</dbReference>
<dbReference type="InterPro" id="IPR043502">
    <property type="entry name" value="DNA/RNA_pol_sf"/>
</dbReference>
<accession>A0A1I8JA32</accession>
<sequence length="674" mass="74824">AGPAAGPAAGAAAGPVAGPVAALRKRWPLLTAAWTPVLLGDSDAEFLIAGIRDGFRITDAAPTSESQLENHASARCEANRNAVELQIREEVVAGRYISATDLGIARPTIISPLGAVPKADGAIRLIHDASAPQGNSLNDLYKPRQKMKFANVEDLTRQLAPSWFISKVDLRHAYRSVQVHPDCYKATGLRWTFELDGQPTYLVDTRLPFGAAASVNIFHRLTQAVKRFMYRQFSHLSKFVVIAYLDDFCIAARDYEVCLQLHNFLLVTLQRLGFEINWAKTQSPATSVTFLGVQIDTLTGLLSLPAEKMDGLRELLQDCANSKSLQKRRLQHLVGKLNWFCKVAKPAKALLRALLEITIAIPEQHHRVPVRGELLAQLQFWQHAIPVFPTDKLWRRARVLAAVETDACVSAGGMILSTSDGQREFRLVDFCSDAGGIFLSEHINAKETVLPLLAIILFQEQLAGGKVACYVDSSAAVGTINRGASSNPIVMTLLKTATLAALRHDFQFRAHHMPGSWQLLSDPLSRCLTHPRHMLLFLLRYFGRAKAQPEDLRRACLNESTAARLLEQASLALSPGLWRSSRAERVATAEADPELRFPYVEYHGHWQRNCNLHSVFVNLTFVLVLSKDTFGHDKRLALNESIVDQMQTKYVWFSIIRSSAPKNAGRSYVCQFGW</sequence>
<dbReference type="InterPro" id="IPR043128">
    <property type="entry name" value="Rev_trsase/Diguanyl_cyclase"/>
</dbReference>
<dbReference type="SUPFAM" id="SSF56672">
    <property type="entry name" value="DNA/RNA polymerases"/>
    <property type="match status" value="1"/>
</dbReference>
<dbReference type="Proteomes" id="UP000095280">
    <property type="component" value="Unplaced"/>
</dbReference>
<dbReference type="PANTHER" id="PTHR33050">
    <property type="entry name" value="REVERSE TRANSCRIPTASE DOMAIN-CONTAINING PROTEIN"/>
    <property type="match status" value="1"/>
</dbReference>
<evidence type="ECO:0000313" key="3">
    <source>
        <dbReference type="WBParaSite" id="maker-uti_cns_0046433-snap-gene-0.4-mRNA-1"/>
    </source>
</evidence>
<name>A0A1I8JA32_9PLAT</name>
<feature type="domain" description="Reverse transcriptase" evidence="1">
    <location>
        <begin position="97"/>
        <end position="295"/>
    </location>
</feature>
<organism evidence="2 3">
    <name type="scientific">Macrostomum lignano</name>
    <dbReference type="NCBI Taxonomy" id="282301"/>
    <lineage>
        <taxon>Eukaryota</taxon>
        <taxon>Metazoa</taxon>
        <taxon>Spiralia</taxon>
        <taxon>Lophotrochozoa</taxon>
        <taxon>Platyhelminthes</taxon>
        <taxon>Rhabditophora</taxon>
        <taxon>Macrostomorpha</taxon>
        <taxon>Macrostomida</taxon>
        <taxon>Macrostomidae</taxon>
        <taxon>Macrostomum</taxon>
    </lineage>
</organism>
<dbReference type="PROSITE" id="PS50878">
    <property type="entry name" value="RT_POL"/>
    <property type="match status" value="1"/>
</dbReference>
<dbReference type="Gene3D" id="3.30.70.270">
    <property type="match status" value="1"/>
</dbReference>
<proteinExistence type="predicted"/>
<dbReference type="Pfam" id="PF00078">
    <property type="entry name" value="RVT_1"/>
    <property type="match status" value="1"/>
</dbReference>
<dbReference type="Gene3D" id="3.10.10.10">
    <property type="entry name" value="HIV Type 1 Reverse Transcriptase, subunit A, domain 1"/>
    <property type="match status" value="1"/>
</dbReference>
<dbReference type="PANTHER" id="PTHR33050:SF7">
    <property type="entry name" value="RIBONUCLEASE H"/>
    <property type="match status" value="1"/>
</dbReference>